<reference evidence="1 2" key="1">
    <citation type="submission" date="2018-10" db="EMBL/GenBank/DDBJ databases">
        <title>Genomic Encyclopedia of Archaeal and Bacterial Type Strains, Phase II (KMG-II): from individual species to whole genera.</title>
        <authorList>
            <person name="Goeker M."/>
        </authorList>
    </citation>
    <scope>NUCLEOTIDE SEQUENCE [LARGE SCALE GENOMIC DNA]</scope>
    <source>
        <strain evidence="1 2">DSM 23424</strain>
    </source>
</reference>
<organism evidence="1 2">
    <name type="scientific">Ulvibacter antarcticus</name>
    <dbReference type="NCBI Taxonomy" id="442714"/>
    <lineage>
        <taxon>Bacteria</taxon>
        <taxon>Pseudomonadati</taxon>
        <taxon>Bacteroidota</taxon>
        <taxon>Flavobacteriia</taxon>
        <taxon>Flavobacteriales</taxon>
        <taxon>Flavobacteriaceae</taxon>
        <taxon>Ulvibacter</taxon>
    </lineage>
</organism>
<dbReference type="RefSeq" id="WP_121906195.1">
    <property type="nucleotide sequence ID" value="NZ_REFC01000011.1"/>
</dbReference>
<protein>
    <recommendedName>
        <fullName evidence="3">PAS domain-containing protein</fullName>
    </recommendedName>
</protein>
<evidence type="ECO:0000313" key="1">
    <source>
        <dbReference type="EMBL" id="RMA66184.1"/>
    </source>
</evidence>
<keyword evidence="2" id="KW-1185">Reference proteome</keyword>
<dbReference type="EMBL" id="REFC01000011">
    <property type="protein sequence ID" value="RMA66184.1"/>
    <property type="molecule type" value="Genomic_DNA"/>
</dbReference>
<accession>A0A3L9Z0Z7</accession>
<evidence type="ECO:0008006" key="3">
    <source>
        <dbReference type="Google" id="ProtNLM"/>
    </source>
</evidence>
<name>A0A3L9Z0Z7_9FLAO</name>
<dbReference type="AlphaFoldDB" id="A0A3L9Z0Z7"/>
<proteinExistence type="predicted"/>
<dbReference type="Proteomes" id="UP000271339">
    <property type="component" value="Unassembled WGS sequence"/>
</dbReference>
<sequence length="127" mass="14819">MSTIEKPFLDVLQEIIIKPDGTIIGGNNTIYNLESFSNLFEVDPFFESLKEQFLTSNKTFFVYPCVNFYINNKKCYCDVTVKRENGFLAFILFNYSERYEKLHNIESQKNQQQLNAHLKKIGATNVL</sequence>
<comment type="caution">
    <text evidence="1">The sequence shown here is derived from an EMBL/GenBank/DDBJ whole genome shotgun (WGS) entry which is preliminary data.</text>
</comment>
<gene>
    <name evidence="1" type="ORF">BXY75_0603</name>
</gene>
<evidence type="ECO:0000313" key="2">
    <source>
        <dbReference type="Proteomes" id="UP000271339"/>
    </source>
</evidence>